<dbReference type="eggNOG" id="arCOG08891">
    <property type="taxonomic scope" value="Archaea"/>
</dbReference>
<protein>
    <submittedName>
        <fullName evidence="3">Uncharacterized protein</fullName>
    </submittedName>
</protein>
<keyword evidence="2" id="KW-0472">Membrane</keyword>
<evidence type="ECO:0000256" key="1">
    <source>
        <dbReference type="SAM" id="MobiDB-lite"/>
    </source>
</evidence>
<organism evidence="3 4">
    <name type="scientific">Haloarcula marismortui (strain ATCC 43049 / DSM 3752 / JCM 8966 / VKM B-1809)</name>
    <name type="common">Halobacterium marismortui</name>
    <dbReference type="NCBI Taxonomy" id="272569"/>
    <lineage>
        <taxon>Archaea</taxon>
        <taxon>Methanobacteriati</taxon>
        <taxon>Methanobacteriota</taxon>
        <taxon>Stenosarchaea group</taxon>
        <taxon>Halobacteria</taxon>
        <taxon>Halobacteriales</taxon>
        <taxon>Haloarculaceae</taxon>
        <taxon>Haloarcula</taxon>
    </lineage>
</organism>
<feature type="transmembrane region" description="Helical" evidence="2">
    <location>
        <begin position="66"/>
        <end position="92"/>
    </location>
</feature>
<dbReference type="KEGG" id="hma:rrnAC2016"/>
<dbReference type="HOGENOM" id="CLU_2243743_0_0_2"/>
<dbReference type="AlphaFoldDB" id="Q5V0S7"/>
<gene>
    <name evidence="3" type="ordered locus">rrnAC2016</name>
</gene>
<keyword evidence="2" id="KW-0812">Transmembrane</keyword>
<dbReference type="Proteomes" id="UP000001169">
    <property type="component" value="Chromosome I"/>
</dbReference>
<evidence type="ECO:0000313" key="4">
    <source>
        <dbReference type="Proteomes" id="UP000001169"/>
    </source>
</evidence>
<dbReference type="PATRIC" id="fig|272569.17.peg.2670"/>
<evidence type="ECO:0000256" key="2">
    <source>
        <dbReference type="SAM" id="Phobius"/>
    </source>
</evidence>
<accession>Q5V0S7</accession>
<sequence>MDWPPVVTTALRHRFVTSRPSGGMVSSPADDGPVDTSTDPPATDGTVAALSEEELYAIVRVAAEDAVLGALGTLMLVGIGIVLIATGVSALLADVTPISLLVSAVFIGFGVYLVTSSLGVIPPAREWL</sequence>
<reference evidence="3 4" key="1">
    <citation type="journal article" date="2004" name="Genome Res.">
        <title>Genome sequence of Haloarcula marismortui: a halophilic archaeon from the Dead Sea.</title>
        <authorList>
            <person name="Baliga N.S."/>
            <person name="Bonneau R."/>
            <person name="Facciotti M.T."/>
            <person name="Pan M."/>
            <person name="Glusman G."/>
            <person name="Deutsch E.W."/>
            <person name="Shannon P."/>
            <person name="Chiu Y."/>
            <person name="Weng R.S."/>
            <person name="Gan R.R."/>
            <person name="Hung P."/>
            <person name="Date S.V."/>
            <person name="Marcotte E."/>
            <person name="Hood L."/>
            <person name="Ng W.V."/>
        </authorList>
    </citation>
    <scope>NUCLEOTIDE SEQUENCE [LARGE SCALE GENOMIC DNA]</scope>
    <source>
        <strain evidence="4">ATCC 43049 / DSM 3752 / JCM 8966 / VKM B-1809</strain>
    </source>
</reference>
<dbReference type="PaxDb" id="272569-rrnAC2016"/>
<dbReference type="EnsemblBacteria" id="AAV46876">
    <property type="protein sequence ID" value="AAV46876"/>
    <property type="gene ID" value="rrnAC2016"/>
</dbReference>
<feature type="transmembrane region" description="Helical" evidence="2">
    <location>
        <begin position="98"/>
        <end position="121"/>
    </location>
</feature>
<feature type="region of interest" description="Disordered" evidence="1">
    <location>
        <begin position="18"/>
        <end position="43"/>
    </location>
</feature>
<proteinExistence type="predicted"/>
<dbReference type="STRING" id="272569.rrnAC2016"/>
<evidence type="ECO:0000313" key="3">
    <source>
        <dbReference type="EMBL" id="AAV46876.1"/>
    </source>
</evidence>
<keyword evidence="2" id="KW-1133">Transmembrane helix</keyword>
<name>Q5V0S7_HALMA</name>
<keyword evidence="4" id="KW-1185">Reference proteome</keyword>
<dbReference type="EMBL" id="AY596297">
    <property type="protein sequence ID" value="AAV46876.1"/>
    <property type="molecule type" value="Genomic_DNA"/>
</dbReference>